<reference evidence="2" key="4">
    <citation type="submission" date="2025-09" db="UniProtKB">
        <authorList>
            <consortium name="Ensembl"/>
        </authorList>
    </citation>
    <scope>IDENTIFICATION</scope>
</reference>
<dbReference type="Pfam" id="PF06979">
    <property type="entry name" value="TMEM70"/>
    <property type="match status" value="1"/>
</dbReference>
<dbReference type="PANTHER" id="PTHR14549">
    <property type="entry name" value="TRANSMEMBRANE PROTEIN 223"/>
    <property type="match status" value="1"/>
</dbReference>
<dbReference type="Ensembl" id="ENSAMXT00000049044.1">
    <property type="protein sequence ID" value="ENSAMXP00000041357.1"/>
    <property type="gene ID" value="ENSAMXG00000030822.1"/>
</dbReference>
<dbReference type="RefSeq" id="XP_007254250.2">
    <property type="nucleotide sequence ID" value="XM_007254188.4"/>
</dbReference>
<reference evidence="3" key="1">
    <citation type="submission" date="2013-03" db="EMBL/GenBank/DDBJ databases">
        <authorList>
            <person name="Jeffery W."/>
            <person name="Warren W."/>
            <person name="Wilson R.K."/>
        </authorList>
    </citation>
    <scope>NUCLEOTIDE SEQUENCE</scope>
    <source>
        <strain evidence="3">female</strain>
    </source>
</reference>
<dbReference type="CTD" id="79064"/>
<keyword evidence="1" id="KW-1133">Transmembrane helix</keyword>
<dbReference type="Proteomes" id="UP000018467">
    <property type="component" value="Unassembled WGS sequence"/>
</dbReference>
<sequence>MGFLCLFLAARVCGLRSAGSLLSVRRTVVQNLRDFSAVSKRCVQISDKTAGLNLVTPPVRPPALYTAAISPRLWRGCHSAVVRDVLLFEHDRTRFFRLLALFCGGQFLFWTYLAYFAFTGLRDTSKSGKEPRKVRTDLGLFSFDMNLGSNAWRFGFTLSCLVIGGGIVGLGLLFSRRSVSRVLLHKGGGKVTVQTQSPLGASNAWHLTVPLNQVACHAHRQESPSFIPLKVKDHKFYFLLDKEGTLNNPKLFDITVGAYRHL</sequence>
<reference evidence="2" key="3">
    <citation type="submission" date="2025-08" db="UniProtKB">
        <authorList>
            <consortium name="Ensembl"/>
        </authorList>
    </citation>
    <scope>IDENTIFICATION</scope>
</reference>
<dbReference type="Bgee" id="ENSAMXG00000030822">
    <property type="expression patterns" value="Expressed in heart and 14 other cell types or tissues"/>
</dbReference>
<dbReference type="STRING" id="7994.ENSAMXP00000041357"/>
<proteinExistence type="predicted"/>
<dbReference type="AlphaFoldDB" id="A0A3B1JG07"/>
<name>A0A3B1JG07_ASTMX</name>
<keyword evidence="3" id="KW-1185">Reference proteome</keyword>
<feature type="transmembrane region" description="Helical" evidence="1">
    <location>
        <begin position="98"/>
        <end position="118"/>
    </location>
</feature>
<dbReference type="GeneID" id="103025405"/>
<organism evidence="2 3">
    <name type="scientific">Astyanax mexicanus</name>
    <name type="common">Blind cave fish</name>
    <name type="synonym">Astyanax fasciatus mexicanus</name>
    <dbReference type="NCBI Taxonomy" id="7994"/>
    <lineage>
        <taxon>Eukaryota</taxon>
        <taxon>Metazoa</taxon>
        <taxon>Chordata</taxon>
        <taxon>Craniata</taxon>
        <taxon>Vertebrata</taxon>
        <taxon>Euteleostomi</taxon>
        <taxon>Actinopterygii</taxon>
        <taxon>Neopterygii</taxon>
        <taxon>Teleostei</taxon>
        <taxon>Ostariophysi</taxon>
        <taxon>Characiformes</taxon>
        <taxon>Characoidei</taxon>
        <taxon>Acestrorhamphidae</taxon>
        <taxon>Acestrorhamphinae</taxon>
        <taxon>Astyanax</taxon>
    </lineage>
</organism>
<dbReference type="KEGG" id="amex:103025405"/>
<evidence type="ECO:0000313" key="2">
    <source>
        <dbReference type="Ensembl" id="ENSAMXP00000041357.1"/>
    </source>
</evidence>
<keyword evidence="1" id="KW-0472">Membrane</keyword>
<feature type="transmembrane region" description="Helical" evidence="1">
    <location>
        <begin position="151"/>
        <end position="174"/>
    </location>
</feature>
<dbReference type="PANTHER" id="PTHR14549:SF2">
    <property type="entry name" value="TRANSMEMBRANE PROTEIN 223"/>
    <property type="match status" value="1"/>
</dbReference>
<dbReference type="GO" id="GO:0005739">
    <property type="term" value="C:mitochondrion"/>
    <property type="evidence" value="ECO:0007669"/>
    <property type="project" value="TreeGrafter"/>
</dbReference>
<dbReference type="GO" id="GO:0007399">
    <property type="term" value="P:nervous system development"/>
    <property type="evidence" value="ECO:0007669"/>
    <property type="project" value="TreeGrafter"/>
</dbReference>
<protein>
    <submittedName>
        <fullName evidence="2">Transmembrane protein 223</fullName>
    </submittedName>
</protein>
<evidence type="ECO:0000256" key="1">
    <source>
        <dbReference type="SAM" id="Phobius"/>
    </source>
</evidence>
<reference evidence="3" key="2">
    <citation type="journal article" date="2014" name="Nat. Commun.">
        <title>The cavefish genome reveals candidate genes for eye loss.</title>
        <authorList>
            <person name="McGaugh S.E."/>
            <person name="Gross J.B."/>
            <person name="Aken B."/>
            <person name="Blin M."/>
            <person name="Borowsky R."/>
            <person name="Chalopin D."/>
            <person name="Hinaux H."/>
            <person name="Jeffery W.R."/>
            <person name="Keene A."/>
            <person name="Ma L."/>
            <person name="Minx P."/>
            <person name="Murphy D."/>
            <person name="O'Quin K.E."/>
            <person name="Retaux S."/>
            <person name="Rohner N."/>
            <person name="Searle S.M."/>
            <person name="Stahl B.A."/>
            <person name="Tabin C."/>
            <person name="Volff J.N."/>
            <person name="Yoshizawa M."/>
            <person name="Warren W.C."/>
        </authorList>
    </citation>
    <scope>NUCLEOTIDE SEQUENCE [LARGE SCALE GENOMIC DNA]</scope>
    <source>
        <strain evidence="3">female</strain>
    </source>
</reference>
<keyword evidence="1" id="KW-0812">Transmembrane</keyword>
<dbReference type="FunCoup" id="A0A3B1JG07">
    <property type="interactions" value="524"/>
</dbReference>
<dbReference type="InterPro" id="IPR045325">
    <property type="entry name" value="TMEM70/TMEM186/TMEM223"/>
</dbReference>
<dbReference type="GeneTree" id="ENSGT00390000012589"/>
<evidence type="ECO:0000313" key="3">
    <source>
        <dbReference type="Proteomes" id="UP000018467"/>
    </source>
</evidence>
<dbReference type="InterPro" id="IPR026100">
    <property type="entry name" value="Tmem223"/>
</dbReference>
<accession>A0A3B1JG07</accession>
<dbReference type="InParanoid" id="A0A3B1JG07"/>